<evidence type="ECO:0000313" key="10">
    <source>
        <dbReference type="EMBL" id="KGJ04797.1"/>
    </source>
</evidence>
<comment type="similarity">
    <text evidence="2">Belongs to the TrkH potassium transport family.</text>
</comment>
<feature type="transmembrane region" description="Helical" evidence="9">
    <location>
        <begin position="435"/>
        <end position="458"/>
    </location>
</feature>
<dbReference type="GO" id="GO:0030001">
    <property type="term" value="P:metal ion transport"/>
    <property type="evidence" value="ECO:0007669"/>
    <property type="project" value="UniProtKB-ARBA"/>
</dbReference>
<name>A0A099F3N5_9RHOB</name>
<dbReference type="AlphaFoldDB" id="A0A099F3N5"/>
<keyword evidence="7" id="KW-0406">Ion transport</keyword>
<keyword evidence="3" id="KW-0813">Transport</keyword>
<feature type="transmembrane region" description="Helical" evidence="9">
    <location>
        <begin position="513"/>
        <end position="533"/>
    </location>
</feature>
<evidence type="ECO:0000256" key="1">
    <source>
        <dbReference type="ARBA" id="ARBA00004651"/>
    </source>
</evidence>
<evidence type="ECO:0000256" key="5">
    <source>
        <dbReference type="ARBA" id="ARBA00022692"/>
    </source>
</evidence>
<keyword evidence="8 9" id="KW-0472">Membrane</keyword>
<reference evidence="10 12" key="1">
    <citation type="submission" date="2014-09" db="EMBL/GenBank/DDBJ databases">
        <authorList>
            <person name="McGinnis J.M."/>
            <person name="Wolfgang W.J."/>
        </authorList>
    </citation>
    <scope>NUCLEOTIDE SEQUENCE [LARGE SCALE GENOMIC DNA]</scope>
    <source>
        <strain evidence="10 12">JCM 14014</strain>
    </source>
</reference>
<dbReference type="Proteomes" id="UP000182312">
    <property type="component" value="Unassembled WGS sequence"/>
</dbReference>
<dbReference type="OrthoDB" id="7818483at2"/>
<keyword evidence="12" id="KW-1185">Reference proteome</keyword>
<protein>
    <submittedName>
        <fullName evidence="10">Cation transporter</fullName>
    </submittedName>
    <submittedName>
        <fullName evidence="11">Trk system potassium uptake protein TrkH</fullName>
    </submittedName>
</protein>
<feature type="transmembrane region" description="Helical" evidence="9">
    <location>
        <begin position="376"/>
        <end position="398"/>
    </location>
</feature>
<keyword evidence="4" id="KW-1003">Cell membrane</keyword>
<accession>A0A099F3N5</accession>
<evidence type="ECO:0000256" key="4">
    <source>
        <dbReference type="ARBA" id="ARBA00022475"/>
    </source>
</evidence>
<sequence length="540" mass="56470">MGILLRLPLIVILAGIGSLAMLVPGLYAHALDQHKVGTIFVSSSGLFLLLSAILGLATAGRPEGPRARSALLTMLGTMALLPAMLAVPFAMSLPDTGYLNAWWEMVSSLTTTGASLYSADLLAAPLHLWRATVGWLGGLFMLTAAVALLAPLRVGGFEILSSPYGRSERFQRLPQSAEAAFLPGYVVAPTHRSGLVGPVFRMMRAGQLVLPLYGGLTLLMWVLLLMIGEPGLIALTRAMGTLSTSGISPVTGPAGQSSGILGEVVIFLFLIPALSRRFWPGGNELSTGGGWIEDPELRMAAGVVLLVSLALFARHFVGAIDVSPTGAAGVLETLDSAASAAWGGIFSALSYLTTTGWNSVEWQGARNWSGLSSPGLMLAGLAMMGGGVATTAGGVKLLRVYALARHGEREMEKIVHPDSIAGGGMMARRLRREGAYLAFIFFMLFASSIAVVVMLISIQEIEFDSATILSIAALTNTGPLAGAIPLTPTFQGSAGMAGAPWEGWAGLPAATKAILAGAMIVGRVETLAILALFSPEYWRR</sequence>
<feature type="transmembrane region" description="Helical" evidence="9">
    <location>
        <begin position="299"/>
        <end position="317"/>
    </location>
</feature>
<reference evidence="11 13" key="3">
    <citation type="submission" date="2016-10" db="EMBL/GenBank/DDBJ databases">
        <authorList>
            <person name="de Groot N.N."/>
        </authorList>
    </citation>
    <scope>NUCLEOTIDE SEQUENCE [LARGE SCALE GENOMIC DNA]</scope>
    <source>
        <strain evidence="11 13">CGMCC 1.6117</strain>
    </source>
</reference>
<evidence type="ECO:0000256" key="3">
    <source>
        <dbReference type="ARBA" id="ARBA00022448"/>
    </source>
</evidence>
<proteinExistence type="inferred from homology"/>
<dbReference type="STRING" id="376733.SAMN04487972_10890"/>
<dbReference type="GO" id="GO:0008324">
    <property type="term" value="F:monoatomic cation transmembrane transporter activity"/>
    <property type="evidence" value="ECO:0007669"/>
    <property type="project" value="InterPro"/>
</dbReference>
<gene>
    <name evidence="10" type="ORF">IT41_09050</name>
    <name evidence="11" type="ORF">SAMN04487972_10890</name>
</gene>
<dbReference type="RefSeq" id="WP_036740329.1">
    <property type="nucleotide sequence ID" value="NZ_FOJO01000008.1"/>
</dbReference>
<feature type="transmembrane region" description="Helical" evidence="9">
    <location>
        <begin position="39"/>
        <end position="59"/>
    </location>
</feature>
<dbReference type="eggNOG" id="COG0168">
    <property type="taxonomic scope" value="Bacteria"/>
</dbReference>
<feature type="transmembrane region" description="Helical" evidence="9">
    <location>
        <begin position="133"/>
        <end position="152"/>
    </location>
</feature>
<keyword evidence="6 9" id="KW-1133">Transmembrane helix</keyword>
<evidence type="ECO:0000313" key="11">
    <source>
        <dbReference type="EMBL" id="SFA51256.1"/>
    </source>
</evidence>
<reference evidence="10 12" key="2">
    <citation type="submission" date="2014-10" db="EMBL/GenBank/DDBJ databases">
        <title>Paracoccus sanguinis sp. nov., isolated from clinical specimens of New York State patients.</title>
        <authorList>
            <person name="Mingle L.A."/>
            <person name="Cole J.A."/>
            <person name="Lapierre P."/>
            <person name="Musser K.A."/>
        </authorList>
    </citation>
    <scope>NUCLEOTIDE SEQUENCE [LARGE SCALE GENOMIC DNA]</scope>
    <source>
        <strain evidence="10 12">JCM 14014</strain>
    </source>
</reference>
<feature type="transmembrane region" description="Helical" evidence="9">
    <location>
        <begin position="208"/>
        <end position="227"/>
    </location>
</feature>
<evidence type="ECO:0000256" key="9">
    <source>
        <dbReference type="SAM" id="Phobius"/>
    </source>
</evidence>
<evidence type="ECO:0000256" key="8">
    <source>
        <dbReference type="ARBA" id="ARBA00023136"/>
    </source>
</evidence>
<dbReference type="PANTHER" id="PTHR32024">
    <property type="entry name" value="TRK SYSTEM POTASSIUM UPTAKE PROTEIN TRKG-RELATED"/>
    <property type="match status" value="1"/>
</dbReference>
<evidence type="ECO:0000256" key="2">
    <source>
        <dbReference type="ARBA" id="ARBA00009137"/>
    </source>
</evidence>
<comment type="subcellular location">
    <subcellularLocation>
        <location evidence="1">Cell membrane</location>
        <topology evidence="1">Multi-pass membrane protein</topology>
    </subcellularLocation>
</comment>
<keyword evidence="5 9" id="KW-0812">Transmembrane</keyword>
<evidence type="ECO:0000256" key="7">
    <source>
        <dbReference type="ARBA" id="ARBA00023065"/>
    </source>
</evidence>
<dbReference type="GO" id="GO:0005886">
    <property type="term" value="C:plasma membrane"/>
    <property type="evidence" value="ECO:0007669"/>
    <property type="project" value="UniProtKB-SubCell"/>
</dbReference>
<dbReference type="InterPro" id="IPR003445">
    <property type="entry name" value="Cat_transpt"/>
</dbReference>
<evidence type="ECO:0000313" key="12">
    <source>
        <dbReference type="Proteomes" id="UP000029846"/>
    </source>
</evidence>
<evidence type="ECO:0000313" key="13">
    <source>
        <dbReference type="Proteomes" id="UP000182312"/>
    </source>
</evidence>
<organism evidence="10 12">
    <name type="scientific">Paracoccus halophilus</name>
    <dbReference type="NCBI Taxonomy" id="376733"/>
    <lineage>
        <taxon>Bacteria</taxon>
        <taxon>Pseudomonadati</taxon>
        <taxon>Pseudomonadota</taxon>
        <taxon>Alphaproteobacteria</taxon>
        <taxon>Rhodobacterales</taxon>
        <taxon>Paracoccaceae</taxon>
        <taxon>Paracoccus</taxon>
    </lineage>
</organism>
<feature type="transmembrane region" description="Helical" evidence="9">
    <location>
        <begin position="71"/>
        <end position="91"/>
    </location>
</feature>
<dbReference type="Pfam" id="PF02386">
    <property type="entry name" value="TrkH"/>
    <property type="match status" value="1"/>
</dbReference>
<dbReference type="Proteomes" id="UP000029846">
    <property type="component" value="Unassembled WGS sequence"/>
</dbReference>
<feature type="transmembrane region" description="Helical" evidence="9">
    <location>
        <begin position="7"/>
        <end position="27"/>
    </location>
</feature>
<dbReference type="EMBL" id="FOJO01000008">
    <property type="protein sequence ID" value="SFA51256.1"/>
    <property type="molecule type" value="Genomic_DNA"/>
</dbReference>
<dbReference type="EMBL" id="JRKN01000009">
    <property type="protein sequence ID" value="KGJ04797.1"/>
    <property type="molecule type" value="Genomic_DNA"/>
</dbReference>
<dbReference type="PANTHER" id="PTHR32024:SF2">
    <property type="entry name" value="TRK SYSTEM POTASSIUM UPTAKE PROTEIN TRKG-RELATED"/>
    <property type="match status" value="1"/>
</dbReference>
<evidence type="ECO:0000256" key="6">
    <source>
        <dbReference type="ARBA" id="ARBA00022989"/>
    </source>
</evidence>